<dbReference type="GO" id="GO:0006412">
    <property type="term" value="P:translation"/>
    <property type="evidence" value="ECO:0007669"/>
    <property type="project" value="UniProtKB-UniRule"/>
</dbReference>
<dbReference type="HAMAP" id="MF_01306_A">
    <property type="entry name" value="Ribosomal_uS4_A"/>
    <property type="match status" value="1"/>
</dbReference>
<dbReference type="GO" id="GO:0042274">
    <property type="term" value="P:ribosomal small subunit biogenesis"/>
    <property type="evidence" value="ECO:0007669"/>
    <property type="project" value="TreeGrafter"/>
</dbReference>
<evidence type="ECO:0000313" key="12">
    <source>
        <dbReference type="Proteomes" id="UP000290527"/>
    </source>
</evidence>
<dbReference type="AlphaFoldDB" id="A0A401HPI2"/>
<protein>
    <recommendedName>
        <fullName evidence="6">Small ribosomal subunit protein uS4</fullName>
    </recommendedName>
</protein>
<name>A0A401HPI2_9EURY</name>
<keyword evidence="4 6" id="KW-0689">Ribosomal protein</keyword>
<dbReference type="GO" id="GO:0019843">
    <property type="term" value="F:rRNA binding"/>
    <property type="evidence" value="ECO:0007669"/>
    <property type="project" value="UniProtKB-UniRule"/>
</dbReference>
<keyword evidence="3 6" id="KW-0694">RNA-binding</keyword>
<dbReference type="PANTHER" id="PTHR11831">
    <property type="entry name" value="30S 40S RIBOSOMAL PROTEIN"/>
    <property type="match status" value="1"/>
</dbReference>
<dbReference type="NCBIfam" id="TIGR01018">
    <property type="entry name" value="uS4_arch"/>
    <property type="match status" value="1"/>
</dbReference>
<evidence type="ECO:0000259" key="10">
    <source>
        <dbReference type="SMART" id="SM01390"/>
    </source>
</evidence>
<dbReference type="InterPro" id="IPR002942">
    <property type="entry name" value="S4_RNA-bd"/>
</dbReference>
<keyword evidence="5 6" id="KW-0687">Ribonucleoprotein</keyword>
<keyword evidence="2 6" id="KW-0699">rRNA-binding</keyword>
<dbReference type="PROSITE" id="PS50889">
    <property type="entry name" value="S4"/>
    <property type="match status" value="1"/>
</dbReference>
<dbReference type="RefSeq" id="WP_131006911.1">
    <property type="nucleotide sequence ID" value="NZ_BFAX01000002.1"/>
</dbReference>
<dbReference type="InterPro" id="IPR036986">
    <property type="entry name" value="S4_RNA-bd_sf"/>
</dbReference>
<dbReference type="Pfam" id="PF00163">
    <property type="entry name" value="Ribosomal_S4"/>
    <property type="match status" value="1"/>
</dbReference>
<evidence type="ECO:0000256" key="1">
    <source>
        <dbReference type="ARBA" id="ARBA00007465"/>
    </source>
</evidence>
<dbReference type="CDD" id="cd00165">
    <property type="entry name" value="S4"/>
    <property type="match status" value="1"/>
</dbReference>
<dbReference type="Proteomes" id="UP000290527">
    <property type="component" value="Unassembled WGS sequence"/>
</dbReference>
<comment type="function">
    <text evidence="6">With S5 and S12 plays an important role in translational accuracy.</text>
</comment>
<sequence length="179" mass="21109">MGDPRRLKKKYDTPNHPWIGERIKREKELLNKYGLVNKRELWKMETMLRKFRRQARKLISDTSKQGEKEAKQLFNILRRYGILVKENPTLDDVLSLTVEDILERRLQTIVFRKGLARTIKQARQFIVHRHIAIKGRRVTAPSYLVPVDEEDHITYAPTSPLASKDHPERVKVVTTEESN</sequence>
<dbReference type="PANTHER" id="PTHR11831:SF5">
    <property type="entry name" value="40S RIBOSOMAL PROTEIN S9"/>
    <property type="match status" value="1"/>
</dbReference>
<dbReference type="GO" id="GO:0015935">
    <property type="term" value="C:small ribosomal subunit"/>
    <property type="evidence" value="ECO:0007669"/>
    <property type="project" value="InterPro"/>
</dbReference>
<evidence type="ECO:0000256" key="2">
    <source>
        <dbReference type="ARBA" id="ARBA00022730"/>
    </source>
</evidence>
<dbReference type="SMART" id="SM00363">
    <property type="entry name" value="S4"/>
    <property type="match status" value="1"/>
</dbReference>
<evidence type="ECO:0000256" key="8">
    <source>
        <dbReference type="SAM" id="MobiDB-lite"/>
    </source>
</evidence>
<dbReference type="OrthoDB" id="10429at2157"/>
<comment type="similarity">
    <text evidence="1 6 7">Belongs to the universal ribosomal protein uS4 family.</text>
</comment>
<gene>
    <name evidence="6" type="primary">rps4</name>
    <name evidence="11" type="ORF">MHHB_P0348</name>
</gene>
<dbReference type="PROSITE" id="PS00632">
    <property type="entry name" value="RIBOSOMAL_S4"/>
    <property type="match status" value="1"/>
</dbReference>
<dbReference type="SUPFAM" id="SSF55174">
    <property type="entry name" value="Alpha-L RNA-binding motif"/>
    <property type="match status" value="1"/>
</dbReference>
<reference evidence="11 12" key="1">
    <citation type="journal article" date="2019" name="Int. J. Syst. Evol. Microbiol.">
        <title>Methanofervidicoccus abyssi gen. nov., sp. nov., a hydrogenotrophic methanogen, isolated from a hydrothermal vent chimney in the Mid-Cayman Spreading Center, the Caribbean Sea.</title>
        <authorList>
            <person name="Sakai S."/>
            <person name="Takaki Y."/>
            <person name="Miyazaki M."/>
            <person name="Ogawara M."/>
            <person name="Yanagawa K."/>
            <person name="Miyazaki J."/>
            <person name="Takai K."/>
        </authorList>
    </citation>
    <scope>NUCLEOTIDE SEQUENCE [LARGE SCALE GENOMIC DNA]</scope>
    <source>
        <strain evidence="11 12">HHB</strain>
    </source>
</reference>
<comment type="caution">
    <text evidence="11">The sequence shown here is derived from an EMBL/GenBank/DDBJ whole genome shotgun (WGS) entry which is preliminary data.</text>
</comment>
<dbReference type="InterPro" id="IPR022802">
    <property type="entry name" value="Ribosomal_uS4_arc"/>
</dbReference>
<organism evidence="11 12">
    <name type="scientific">Methanofervidicoccus abyssi</name>
    <dbReference type="NCBI Taxonomy" id="2082189"/>
    <lineage>
        <taxon>Archaea</taxon>
        <taxon>Methanobacteriati</taxon>
        <taxon>Methanobacteriota</taxon>
        <taxon>Methanomada group</taxon>
        <taxon>Methanococci</taxon>
        <taxon>Methanococcales</taxon>
        <taxon>Methanofervidicoccus</taxon>
    </lineage>
</organism>
<evidence type="ECO:0000256" key="3">
    <source>
        <dbReference type="ARBA" id="ARBA00022884"/>
    </source>
</evidence>
<dbReference type="InterPro" id="IPR022801">
    <property type="entry name" value="Ribosomal_uS4"/>
</dbReference>
<proteinExistence type="inferred from homology"/>
<dbReference type="GO" id="GO:0003735">
    <property type="term" value="F:structural constituent of ribosome"/>
    <property type="evidence" value="ECO:0007669"/>
    <property type="project" value="InterPro"/>
</dbReference>
<accession>A0A401HPI2</accession>
<dbReference type="InterPro" id="IPR001912">
    <property type="entry name" value="Ribosomal_uS4_N"/>
</dbReference>
<evidence type="ECO:0000313" key="11">
    <source>
        <dbReference type="EMBL" id="GBF36123.1"/>
    </source>
</evidence>
<feature type="domain" description="Small ribosomal subunit protein uS4 N-terminal" evidence="10">
    <location>
        <begin position="5"/>
        <end position="103"/>
    </location>
</feature>
<dbReference type="SMART" id="SM01390">
    <property type="entry name" value="Ribosomal_S4"/>
    <property type="match status" value="1"/>
</dbReference>
<dbReference type="Gene3D" id="3.10.290.10">
    <property type="entry name" value="RNA-binding S4 domain"/>
    <property type="match status" value="1"/>
</dbReference>
<dbReference type="InterPro" id="IPR018079">
    <property type="entry name" value="Ribosomal_uS4_CS"/>
</dbReference>
<feature type="region of interest" description="Disordered" evidence="8">
    <location>
        <begin position="157"/>
        <end position="179"/>
    </location>
</feature>
<dbReference type="InterPro" id="IPR005710">
    <property type="entry name" value="Ribosomal_uS4_euk/arc"/>
</dbReference>
<dbReference type="EMBL" id="BFAX01000002">
    <property type="protein sequence ID" value="GBF36123.1"/>
    <property type="molecule type" value="Genomic_DNA"/>
</dbReference>
<evidence type="ECO:0000256" key="7">
    <source>
        <dbReference type="RuleBase" id="RU003699"/>
    </source>
</evidence>
<evidence type="ECO:0000256" key="6">
    <source>
        <dbReference type="HAMAP-Rule" id="MF_01306"/>
    </source>
</evidence>
<dbReference type="Pfam" id="PF01479">
    <property type="entry name" value="S4"/>
    <property type="match status" value="1"/>
</dbReference>
<evidence type="ECO:0000256" key="5">
    <source>
        <dbReference type="ARBA" id="ARBA00023274"/>
    </source>
</evidence>
<feature type="domain" description="RNA-binding S4" evidence="9">
    <location>
        <begin position="104"/>
        <end position="175"/>
    </location>
</feature>
<comment type="subunit">
    <text evidence="6">Part of the 30S ribosomal subunit. Contacts protein S5. The interaction surface between S4 and S5 is involved in control of translational fidelity.</text>
</comment>
<comment type="function">
    <text evidence="6">One of the primary rRNA binding proteins, it binds directly to 16S rRNA where it nucleates assembly of the body of the 30S subunit.</text>
</comment>
<keyword evidence="12" id="KW-1185">Reference proteome</keyword>
<dbReference type="NCBIfam" id="NF003139">
    <property type="entry name" value="PRK04051.1"/>
    <property type="match status" value="1"/>
</dbReference>
<evidence type="ECO:0000259" key="9">
    <source>
        <dbReference type="SMART" id="SM00363"/>
    </source>
</evidence>
<evidence type="ECO:0000256" key="4">
    <source>
        <dbReference type="ARBA" id="ARBA00022980"/>
    </source>
</evidence>